<dbReference type="EMBL" id="JBHRWW010000005">
    <property type="protein sequence ID" value="MFC3688603.1"/>
    <property type="molecule type" value="Genomic_DNA"/>
</dbReference>
<dbReference type="Proteomes" id="UP001595685">
    <property type="component" value="Unassembled WGS sequence"/>
</dbReference>
<accession>A0ABV7WJ78</accession>
<comment type="caution">
    <text evidence="2">The sequence shown here is derived from an EMBL/GenBank/DDBJ whole genome shotgun (WGS) entry which is preliminary data.</text>
</comment>
<gene>
    <name evidence="2" type="ORF">ACFOLH_09650</name>
</gene>
<evidence type="ECO:0000313" key="2">
    <source>
        <dbReference type="EMBL" id="MFC3688603.1"/>
    </source>
</evidence>
<feature type="region of interest" description="Disordered" evidence="1">
    <location>
        <begin position="184"/>
        <end position="225"/>
    </location>
</feature>
<organism evidence="2 3">
    <name type="scientific">Aquipuribacter hungaricus</name>
    <dbReference type="NCBI Taxonomy" id="545624"/>
    <lineage>
        <taxon>Bacteria</taxon>
        <taxon>Bacillati</taxon>
        <taxon>Actinomycetota</taxon>
        <taxon>Actinomycetes</taxon>
        <taxon>Micrococcales</taxon>
        <taxon>Intrasporangiaceae</taxon>
        <taxon>Aquipuribacter</taxon>
    </lineage>
</organism>
<reference evidence="3" key="1">
    <citation type="journal article" date="2019" name="Int. J. Syst. Evol. Microbiol.">
        <title>The Global Catalogue of Microorganisms (GCM) 10K type strain sequencing project: providing services to taxonomists for standard genome sequencing and annotation.</title>
        <authorList>
            <consortium name="The Broad Institute Genomics Platform"/>
            <consortium name="The Broad Institute Genome Sequencing Center for Infectious Disease"/>
            <person name="Wu L."/>
            <person name="Ma J."/>
        </authorList>
    </citation>
    <scope>NUCLEOTIDE SEQUENCE [LARGE SCALE GENOMIC DNA]</scope>
    <source>
        <strain evidence="3">NCAIM B.02333</strain>
    </source>
</reference>
<protein>
    <submittedName>
        <fullName evidence="2">DUF5691 domain-containing protein</fullName>
    </submittedName>
</protein>
<sequence>MTDQADATDAPGGTAGPDLATAWRGLVAAALLGTDRSGGQPVVLPAPAATTAGAAGLRLDDGGPASLLAGAALLDVARSAGRRPAAGDAEPVPPARPDTAPVARTSPATVVRLLAGPAEQLEEWLELVRDRGLLVPHDALPGLLRVAAARPGLRHLVRQVVGERGVWLVGFDPQLASLATAWRTRGTPPESDAAGDGEGRAVPAPTVSAVPPGGNHAGGTPTGSTQAGADDVWRFGDHAARVAWLSAARRRDPAGSRELLAAELRSLPVDQRAALLGVLAAGLGDADEPLLERCLDDRAGPVRRAAALLLCRLPRSAHADRARARARAHVRLDAQPGQAVLVVELPEPPFDAAALRDGLVEPVAGRAAGARGDRAERLHQVVAAAPLDTWVPALAPSVEELLRLPVADDRAPLLHAGWAAATVREHDGAWATTLLRAAPGLASRLVPQLPPTLRARAAVVLLRGSVPERDAALAVLRDWPRPWPADLVDAVVGAVRRTPADAGWVERTRAGQLAALLGSRADPLTTALDPGDDRALQHAAATLADRRQTFEETHA</sequence>
<feature type="compositionally biased region" description="Low complexity" evidence="1">
    <location>
        <begin position="201"/>
        <end position="212"/>
    </location>
</feature>
<feature type="region of interest" description="Disordered" evidence="1">
    <location>
        <begin position="82"/>
        <end position="104"/>
    </location>
</feature>
<proteinExistence type="predicted"/>
<dbReference type="RefSeq" id="WP_376985507.1">
    <property type="nucleotide sequence ID" value="NZ_JBHRWW010000005.1"/>
</dbReference>
<dbReference type="InterPro" id="IPR043746">
    <property type="entry name" value="DUF5691"/>
</dbReference>
<dbReference type="Pfam" id="PF18944">
    <property type="entry name" value="DUF5691"/>
    <property type="match status" value="1"/>
</dbReference>
<evidence type="ECO:0000256" key="1">
    <source>
        <dbReference type="SAM" id="MobiDB-lite"/>
    </source>
</evidence>
<keyword evidence="3" id="KW-1185">Reference proteome</keyword>
<evidence type="ECO:0000313" key="3">
    <source>
        <dbReference type="Proteomes" id="UP001595685"/>
    </source>
</evidence>
<name>A0ABV7WJ78_9MICO</name>